<dbReference type="Pfam" id="PF10294">
    <property type="entry name" value="Methyltransf_16"/>
    <property type="match status" value="1"/>
</dbReference>
<dbReference type="AlphaFoldDB" id="A0A550BZH0"/>
<feature type="compositionally biased region" description="Low complexity" evidence="1">
    <location>
        <begin position="1"/>
        <end position="10"/>
    </location>
</feature>
<reference evidence="2 3" key="1">
    <citation type="journal article" date="2019" name="New Phytol.">
        <title>Comparative genomics reveals unique wood-decay strategies and fruiting body development in the Schizophyllaceae.</title>
        <authorList>
            <person name="Almasi E."/>
            <person name="Sahu N."/>
            <person name="Krizsan K."/>
            <person name="Balint B."/>
            <person name="Kovacs G.M."/>
            <person name="Kiss B."/>
            <person name="Cseklye J."/>
            <person name="Drula E."/>
            <person name="Henrissat B."/>
            <person name="Nagy I."/>
            <person name="Chovatia M."/>
            <person name="Adam C."/>
            <person name="LaButti K."/>
            <person name="Lipzen A."/>
            <person name="Riley R."/>
            <person name="Grigoriev I.V."/>
            <person name="Nagy L.G."/>
        </authorList>
    </citation>
    <scope>NUCLEOTIDE SEQUENCE [LARGE SCALE GENOMIC DNA]</scope>
    <source>
        <strain evidence="2 3">NL-1724</strain>
    </source>
</reference>
<dbReference type="InterPro" id="IPR019410">
    <property type="entry name" value="Methyltransf_16"/>
</dbReference>
<gene>
    <name evidence="2" type="ORF">BD626DRAFT_411215</name>
</gene>
<dbReference type="GO" id="GO:0032259">
    <property type="term" value="P:methylation"/>
    <property type="evidence" value="ECO:0007669"/>
    <property type="project" value="UniProtKB-KW"/>
</dbReference>
<accession>A0A550BZH0</accession>
<comment type="caution">
    <text evidence="2">The sequence shown here is derived from an EMBL/GenBank/DDBJ whole genome shotgun (WGS) entry which is preliminary data.</text>
</comment>
<name>A0A550BZH0_9AGAR</name>
<feature type="region of interest" description="Disordered" evidence="1">
    <location>
        <begin position="1"/>
        <end position="20"/>
    </location>
</feature>
<dbReference type="GO" id="GO:0008757">
    <property type="term" value="F:S-adenosylmethionine-dependent methyltransferase activity"/>
    <property type="evidence" value="ECO:0007669"/>
    <property type="project" value="UniProtKB-ARBA"/>
</dbReference>
<dbReference type="InterPro" id="IPR029063">
    <property type="entry name" value="SAM-dependent_MTases_sf"/>
</dbReference>
<dbReference type="Gene3D" id="3.40.50.150">
    <property type="entry name" value="Vaccinia Virus protein VP39"/>
    <property type="match status" value="1"/>
</dbReference>
<dbReference type="EMBL" id="VDMD01000041">
    <property type="protein sequence ID" value="TRM57951.1"/>
    <property type="molecule type" value="Genomic_DNA"/>
</dbReference>
<evidence type="ECO:0000256" key="1">
    <source>
        <dbReference type="SAM" id="MobiDB-lite"/>
    </source>
</evidence>
<dbReference type="STRING" id="97359.A0A550BZH0"/>
<sequence length="274" mass="30166">MSRATSDSPGPSNPPESSEDVLSDALFTLYDYQPITHASAGQSYTYNYPSQTSPLSITLTTPDTDAANWELHASSIWMSAVYLADHIDEISLPPDATVLELGAGAGLPSIVLAALHPQASITISDYPDQQVLAAIHENIERNKVVSHCRAAGFAWGTNPEPLLRHAPAGYDVVLAADTLWNPTLRESFIDSIEGTLRKSEHARAYIVAGLHTGRYTLQAFLDAVQKSSKLAVVSLVECEARGTERRTWDVTRADNDDDKERRRWVLWIVLKWKP</sequence>
<dbReference type="OrthoDB" id="407325at2759"/>
<keyword evidence="3" id="KW-1185">Reference proteome</keyword>
<keyword evidence="2" id="KW-0808">Transferase</keyword>
<dbReference type="PANTHER" id="PTHR14614">
    <property type="entry name" value="HEPATOCELLULAR CARCINOMA-ASSOCIATED ANTIGEN"/>
    <property type="match status" value="1"/>
</dbReference>
<organism evidence="2 3">
    <name type="scientific">Schizophyllum amplum</name>
    <dbReference type="NCBI Taxonomy" id="97359"/>
    <lineage>
        <taxon>Eukaryota</taxon>
        <taxon>Fungi</taxon>
        <taxon>Dikarya</taxon>
        <taxon>Basidiomycota</taxon>
        <taxon>Agaricomycotina</taxon>
        <taxon>Agaricomycetes</taxon>
        <taxon>Agaricomycetidae</taxon>
        <taxon>Agaricales</taxon>
        <taxon>Schizophyllaceae</taxon>
        <taxon>Schizophyllum</taxon>
    </lineage>
</organism>
<dbReference type="Proteomes" id="UP000320762">
    <property type="component" value="Unassembled WGS sequence"/>
</dbReference>
<evidence type="ECO:0000313" key="3">
    <source>
        <dbReference type="Proteomes" id="UP000320762"/>
    </source>
</evidence>
<dbReference type="PANTHER" id="PTHR14614:SF104">
    <property type="entry name" value="N-METHYLTRANSFERASE, PUTATIVE (AFU_ORTHOLOGUE AFUA_1G17750)-RELATED"/>
    <property type="match status" value="1"/>
</dbReference>
<keyword evidence="2" id="KW-0489">Methyltransferase</keyword>
<dbReference type="GO" id="GO:0005737">
    <property type="term" value="C:cytoplasm"/>
    <property type="evidence" value="ECO:0007669"/>
    <property type="project" value="TreeGrafter"/>
</dbReference>
<dbReference type="SUPFAM" id="SSF53335">
    <property type="entry name" value="S-adenosyl-L-methionine-dependent methyltransferases"/>
    <property type="match status" value="1"/>
</dbReference>
<protein>
    <submittedName>
        <fullName evidence="2">Putative methyltransferase-domain-containing protein</fullName>
    </submittedName>
</protein>
<evidence type="ECO:0000313" key="2">
    <source>
        <dbReference type="EMBL" id="TRM57951.1"/>
    </source>
</evidence>
<proteinExistence type="predicted"/>
<dbReference type="CDD" id="cd02440">
    <property type="entry name" value="AdoMet_MTases"/>
    <property type="match status" value="1"/>
</dbReference>